<dbReference type="SUPFAM" id="SSF48452">
    <property type="entry name" value="TPR-like"/>
    <property type="match status" value="1"/>
</dbReference>
<reference evidence="1 2" key="1">
    <citation type="submission" date="2018-03" db="EMBL/GenBank/DDBJ databases">
        <title>Defining the species Micromonospora saelicesensis and Micromonospora noduli under the framework of genomics.</title>
        <authorList>
            <person name="Riesco R."/>
            <person name="Trujillo M.E."/>
        </authorList>
    </citation>
    <scope>NUCLEOTIDE SEQUENCE [LARGE SCALE GENOMIC DNA]</scope>
    <source>
        <strain evidence="1 2">PSN13</strain>
    </source>
</reference>
<dbReference type="InterPro" id="IPR010982">
    <property type="entry name" value="Lambda_DNA-bd_dom_sf"/>
</dbReference>
<evidence type="ECO:0000313" key="2">
    <source>
        <dbReference type="Proteomes" id="UP000249419"/>
    </source>
</evidence>
<dbReference type="Proteomes" id="UP000249419">
    <property type="component" value="Unassembled WGS sequence"/>
</dbReference>
<sequence length="505" mass="55497">MTHANCPRCGGRLARDNDSGRCTPCQAAERDRLSAPPKVPASFWDHEPVRLALMERHLGRVIRAYRCHPYHGRVALPQSVVAGWLGITQAQLSRVENGPPLVHLDRLAHWAQLLRVPAEHLWFRLPGQSCWTDTSLIPDGTDRAYGEDLQTEQGGRAAVAVSVEEASSQGGGATDRRRFNVLAALTGLAASGHTYLLAGPVEVPRTIGMEQVQLASSLVDDLRRADAVAGADLLCDVAIQVHTRLSAWAARASYSREVGDALQSALADLSIEAAWLAIDAERRPEARPYLNEAITRARIADDPRVEVRALTHLSLLIRESQPDESLHCAEAALRVSAGWATPRLTTLLHLRRAHAYAVLRDASGFNREMTKARRELNRGTHEDDQGFVHFVNHQELIGIEGLSYLALDRPERAVQSLRKITDDPSPGHRRNQVYYAVRLSEAAYRQGDVNEAARIALDVLPAVGQISSKRVSQHLAQVRGSLATPQQATATTRQFVDAYDQAVSL</sequence>
<dbReference type="Gene3D" id="1.25.40.10">
    <property type="entry name" value="Tetratricopeptide repeat domain"/>
    <property type="match status" value="1"/>
</dbReference>
<evidence type="ECO:0000313" key="1">
    <source>
        <dbReference type="EMBL" id="RAO26583.1"/>
    </source>
</evidence>
<organism evidence="1 2">
    <name type="scientific">Micromonospora saelicesensis</name>
    <dbReference type="NCBI Taxonomy" id="285676"/>
    <lineage>
        <taxon>Bacteria</taxon>
        <taxon>Bacillati</taxon>
        <taxon>Actinomycetota</taxon>
        <taxon>Actinomycetes</taxon>
        <taxon>Micromonosporales</taxon>
        <taxon>Micromonosporaceae</taxon>
        <taxon>Micromonospora</taxon>
    </lineage>
</organism>
<gene>
    <name evidence="1" type="ORF">PSN13_06611</name>
</gene>
<dbReference type="InterPro" id="IPR001387">
    <property type="entry name" value="Cro/C1-type_HTH"/>
</dbReference>
<dbReference type="EMBL" id="PYAG01000041">
    <property type="protein sequence ID" value="RAO26583.1"/>
    <property type="molecule type" value="Genomic_DNA"/>
</dbReference>
<comment type="caution">
    <text evidence="1">The sequence shown here is derived from an EMBL/GenBank/DDBJ whole genome shotgun (WGS) entry which is preliminary data.</text>
</comment>
<evidence type="ECO:0008006" key="3">
    <source>
        <dbReference type="Google" id="ProtNLM"/>
    </source>
</evidence>
<proteinExistence type="predicted"/>
<dbReference type="InterPro" id="IPR011990">
    <property type="entry name" value="TPR-like_helical_dom_sf"/>
</dbReference>
<dbReference type="CDD" id="cd00093">
    <property type="entry name" value="HTH_XRE"/>
    <property type="match status" value="1"/>
</dbReference>
<protein>
    <recommendedName>
        <fullName evidence="3">HTH cro/C1-type domain-containing protein</fullName>
    </recommendedName>
</protein>
<dbReference type="GO" id="GO:0003677">
    <property type="term" value="F:DNA binding"/>
    <property type="evidence" value="ECO:0007669"/>
    <property type="project" value="InterPro"/>
</dbReference>
<name>A0A328NK50_9ACTN</name>
<accession>A0A328NK50</accession>
<dbReference type="SUPFAM" id="SSF47413">
    <property type="entry name" value="lambda repressor-like DNA-binding domains"/>
    <property type="match status" value="1"/>
</dbReference>
<dbReference type="AlphaFoldDB" id="A0A328NK50"/>